<name>A0AAX4PK45_9CHLO</name>
<accession>A0AAX4PK45</accession>
<dbReference type="Proteomes" id="UP001472866">
    <property type="component" value="Chromosome 16"/>
</dbReference>
<dbReference type="AlphaFoldDB" id="A0AAX4PK45"/>
<feature type="compositionally biased region" description="Polar residues" evidence="1">
    <location>
        <begin position="173"/>
        <end position="208"/>
    </location>
</feature>
<feature type="compositionally biased region" description="Low complexity" evidence="1">
    <location>
        <begin position="84"/>
        <end position="96"/>
    </location>
</feature>
<evidence type="ECO:0000313" key="3">
    <source>
        <dbReference type="Proteomes" id="UP001472866"/>
    </source>
</evidence>
<proteinExistence type="predicted"/>
<feature type="region of interest" description="Disordered" evidence="1">
    <location>
        <begin position="170"/>
        <end position="208"/>
    </location>
</feature>
<protein>
    <submittedName>
        <fullName evidence="2">Uncharacterized protein</fullName>
    </submittedName>
</protein>
<reference evidence="2 3" key="1">
    <citation type="submission" date="2024-03" db="EMBL/GenBank/DDBJ databases">
        <title>Complete genome sequence of the green alga Chloropicon roscoffensis RCC1871.</title>
        <authorList>
            <person name="Lemieux C."/>
            <person name="Pombert J.-F."/>
            <person name="Otis C."/>
            <person name="Turmel M."/>
        </authorList>
    </citation>
    <scope>NUCLEOTIDE SEQUENCE [LARGE SCALE GENOMIC DNA]</scope>
    <source>
        <strain evidence="2 3">RCC1871</strain>
    </source>
</reference>
<evidence type="ECO:0000313" key="2">
    <source>
        <dbReference type="EMBL" id="WZN66704.1"/>
    </source>
</evidence>
<feature type="region of interest" description="Disordered" evidence="1">
    <location>
        <begin position="284"/>
        <end position="305"/>
    </location>
</feature>
<sequence>MFVGNVVPHQMWVANGSQKRQVSAQKARKRSELLFLERTSGRHPAVNWSAIRRELSVGSRAADQNRVFRKLRNSQQPERKKSMSTSPTTPTSPGSEPIRRALREVDKNLRDVQKLCSRKSSKVQGISEEVMRFRSQIQDWYTRLERSSPTSPHVLRSRVGVEQNVESIPMLSPVNSPQSEQSSKCVTPTNGVSSDSSFPPTPTIVATPSTCDVLGRKTRSATAGGASAAVLTPEVPSLTPAGLKVQSERRVSVDSLGSLDSLTPQLESSPTTTIQLSPSHLAFLQQQQEEPAKQSRRDADTEDVEDKLMRSLYVVS</sequence>
<keyword evidence="3" id="KW-1185">Reference proteome</keyword>
<gene>
    <name evidence="2" type="ORF">HKI87_16g82740</name>
</gene>
<organism evidence="2 3">
    <name type="scientific">Chloropicon roscoffensis</name>
    <dbReference type="NCBI Taxonomy" id="1461544"/>
    <lineage>
        <taxon>Eukaryota</taxon>
        <taxon>Viridiplantae</taxon>
        <taxon>Chlorophyta</taxon>
        <taxon>Chloropicophyceae</taxon>
        <taxon>Chloropicales</taxon>
        <taxon>Chloropicaceae</taxon>
        <taxon>Chloropicon</taxon>
    </lineage>
</organism>
<feature type="compositionally biased region" description="Basic and acidic residues" evidence="1">
    <location>
        <begin position="290"/>
        <end position="299"/>
    </location>
</feature>
<feature type="region of interest" description="Disordered" evidence="1">
    <location>
        <begin position="68"/>
        <end position="99"/>
    </location>
</feature>
<evidence type="ECO:0000256" key="1">
    <source>
        <dbReference type="SAM" id="MobiDB-lite"/>
    </source>
</evidence>
<dbReference type="EMBL" id="CP151516">
    <property type="protein sequence ID" value="WZN66704.1"/>
    <property type="molecule type" value="Genomic_DNA"/>
</dbReference>